<dbReference type="PANTHER" id="PTHR43420:SF47">
    <property type="entry name" value="N-ACETYLTRANSFERASE DOMAIN-CONTAINING PROTEIN"/>
    <property type="match status" value="1"/>
</dbReference>
<dbReference type="AlphaFoldDB" id="A0A3N5BH06"/>
<evidence type="ECO:0000256" key="2">
    <source>
        <dbReference type="ARBA" id="ARBA00023315"/>
    </source>
</evidence>
<reference evidence="4 5" key="1">
    <citation type="submission" date="2018-11" db="EMBL/GenBank/DDBJ databases">
        <title>Genomic Encyclopedia of Type Strains, Phase IV (KMG-IV): sequencing the most valuable type-strain genomes for metagenomic binning, comparative biology and taxonomic classification.</title>
        <authorList>
            <person name="Goeker M."/>
        </authorList>
    </citation>
    <scope>NUCLEOTIDE SEQUENCE [LARGE SCALE GENOMIC DNA]</scope>
    <source>
        <strain evidence="4 5">DSM 18090</strain>
    </source>
</reference>
<gene>
    <name evidence="4" type="ORF">EDC24_0025</name>
</gene>
<dbReference type="EMBL" id="RKRF01000001">
    <property type="protein sequence ID" value="RPF57074.1"/>
    <property type="molecule type" value="Genomic_DNA"/>
</dbReference>
<dbReference type="SUPFAM" id="SSF55729">
    <property type="entry name" value="Acyl-CoA N-acyltransferases (Nat)"/>
    <property type="match status" value="1"/>
</dbReference>
<dbReference type="InterPro" id="IPR000182">
    <property type="entry name" value="GNAT_dom"/>
</dbReference>
<dbReference type="RefSeq" id="WP_124218865.1">
    <property type="nucleotide sequence ID" value="NZ_RKRF01000001.1"/>
</dbReference>
<organism evidence="4 5">
    <name type="scientific">Aquisalibacillus elongatus</name>
    <dbReference type="NCBI Taxonomy" id="485577"/>
    <lineage>
        <taxon>Bacteria</taxon>
        <taxon>Bacillati</taxon>
        <taxon>Bacillota</taxon>
        <taxon>Bacilli</taxon>
        <taxon>Bacillales</taxon>
        <taxon>Bacillaceae</taxon>
        <taxon>Aquisalibacillus</taxon>
    </lineage>
</organism>
<sequence>MIRGGKLTDLDQIVDLVERAKQKMKQEGNDQWDDTYPTKEHYEADLHNGQLYVFEQGGKIHGAACISDEGHHEYDEIPWKISKKPYLCMKRLAVDPDSRHKGIGLAFYQYADELAKQIGVPSLRTDTNGSNKAALRLFEKAGYSYVASEPHGYYKEPFVYYEKNVD</sequence>
<dbReference type="InterPro" id="IPR016181">
    <property type="entry name" value="Acyl_CoA_acyltransferase"/>
</dbReference>
<dbReference type="Gene3D" id="3.40.630.30">
    <property type="match status" value="1"/>
</dbReference>
<feature type="domain" description="N-acetyltransferase" evidence="3">
    <location>
        <begin position="1"/>
        <end position="166"/>
    </location>
</feature>
<accession>A0A3N5BH06</accession>
<dbReference type="CDD" id="cd04301">
    <property type="entry name" value="NAT_SF"/>
    <property type="match status" value="1"/>
</dbReference>
<dbReference type="PANTHER" id="PTHR43420">
    <property type="entry name" value="ACETYLTRANSFERASE"/>
    <property type="match status" value="1"/>
</dbReference>
<evidence type="ECO:0000313" key="4">
    <source>
        <dbReference type="EMBL" id="RPF57074.1"/>
    </source>
</evidence>
<dbReference type="OrthoDB" id="9796381at2"/>
<protein>
    <submittedName>
        <fullName evidence="4">Acetyltransferase (GNAT) family protein</fullName>
    </submittedName>
</protein>
<name>A0A3N5BH06_9BACI</name>
<keyword evidence="2" id="KW-0012">Acyltransferase</keyword>
<proteinExistence type="predicted"/>
<dbReference type="Pfam" id="PF00583">
    <property type="entry name" value="Acetyltransf_1"/>
    <property type="match status" value="1"/>
</dbReference>
<dbReference type="Proteomes" id="UP000276443">
    <property type="component" value="Unassembled WGS sequence"/>
</dbReference>
<keyword evidence="1 4" id="KW-0808">Transferase</keyword>
<comment type="caution">
    <text evidence="4">The sequence shown here is derived from an EMBL/GenBank/DDBJ whole genome shotgun (WGS) entry which is preliminary data.</text>
</comment>
<keyword evidence="5" id="KW-1185">Reference proteome</keyword>
<evidence type="ECO:0000256" key="1">
    <source>
        <dbReference type="ARBA" id="ARBA00022679"/>
    </source>
</evidence>
<dbReference type="InterPro" id="IPR050680">
    <property type="entry name" value="YpeA/RimI_acetyltransf"/>
</dbReference>
<evidence type="ECO:0000259" key="3">
    <source>
        <dbReference type="PROSITE" id="PS51186"/>
    </source>
</evidence>
<dbReference type="GO" id="GO:0016747">
    <property type="term" value="F:acyltransferase activity, transferring groups other than amino-acyl groups"/>
    <property type="evidence" value="ECO:0007669"/>
    <property type="project" value="InterPro"/>
</dbReference>
<dbReference type="PROSITE" id="PS51186">
    <property type="entry name" value="GNAT"/>
    <property type="match status" value="1"/>
</dbReference>
<evidence type="ECO:0000313" key="5">
    <source>
        <dbReference type="Proteomes" id="UP000276443"/>
    </source>
</evidence>